<dbReference type="Pfam" id="PF00725">
    <property type="entry name" value="3HCDH"/>
    <property type="match status" value="1"/>
</dbReference>
<organism evidence="7 8">
    <name type="scientific">Neoroseomonas alkaliterrae</name>
    <dbReference type="NCBI Taxonomy" id="1452450"/>
    <lineage>
        <taxon>Bacteria</taxon>
        <taxon>Pseudomonadati</taxon>
        <taxon>Pseudomonadota</taxon>
        <taxon>Alphaproteobacteria</taxon>
        <taxon>Acetobacterales</taxon>
        <taxon>Acetobacteraceae</taxon>
        <taxon>Neoroseomonas</taxon>
    </lineage>
</organism>
<keyword evidence="4" id="KW-0472">Membrane</keyword>
<dbReference type="PROSITE" id="PS00067">
    <property type="entry name" value="3HCDH"/>
    <property type="match status" value="1"/>
</dbReference>
<dbReference type="SUPFAM" id="SSF51735">
    <property type="entry name" value="NAD(P)-binding Rossmann-fold domains"/>
    <property type="match status" value="1"/>
</dbReference>
<evidence type="ECO:0000259" key="5">
    <source>
        <dbReference type="Pfam" id="PF00725"/>
    </source>
</evidence>
<dbReference type="GO" id="GO:0070403">
    <property type="term" value="F:NAD+ binding"/>
    <property type="evidence" value="ECO:0007669"/>
    <property type="project" value="InterPro"/>
</dbReference>
<dbReference type="RefSeq" id="WP_184486386.1">
    <property type="nucleotide sequence ID" value="NZ_JAAEDJ010000002.1"/>
</dbReference>
<dbReference type="InterPro" id="IPR006180">
    <property type="entry name" value="3-OHacyl-CoA_DH_CS"/>
</dbReference>
<dbReference type="AlphaFoldDB" id="A0A840XWI6"/>
<dbReference type="Proteomes" id="UP000562254">
    <property type="component" value="Unassembled WGS sequence"/>
</dbReference>
<keyword evidence="4" id="KW-0812">Transmembrane</keyword>
<comment type="caution">
    <text evidence="7">The sequence shown here is derived from an EMBL/GenBank/DDBJ whole genome shotgun (WGS) entry which is preliminary data.</text>
</comment>
<dbReference type="Pfam" id="PF02737">
    <property type="entry name" value="3HCDH_N"/>
    <property type="match status" value="1"/>
</dbReference>
<dbReference type="InterPro" id="IPR006108">
    <property type="entry name" value="3HC_DH_C"/>
</dbReference>
<dbReference type="EMBL" id="JACIJE010000009">
    <property type="protein sequence ID" value="MBB5690989.1"/>
    <property type="molecule type" value="Genomic_DNA"/>
</dbReference>
<dbReference type="InterPro" id="IPR036291">
    <property type="entry name" value="NAD(P)-bd_dom_sf"/>
</dbReference>
<dbReference type="InterPro" id="IPR022694">
    <property type="entry name" value="3-OHacyl-CoA_DH"/>
</dbReference>
<dbReference type="PIRSF" id="PIRSF000105">
    <property type="entry name" value="HCDH"/>
    <property type="match status" value="1"/>
</dbReference>
<evidence type="ECO:0000259" key="6">
    <source>
        <dbReference type="Pfam" id="PF02737"/>
    </source>
</evidence>
<protein>
    <submittedName>
        <fullName evidence="7">3-hydroxybutyryl-CoA dehydrogenase</fullName>
        <ecNumber evidence="7">1.1.1.157</ecNumber>
    </submittedName>
</protein>
<feature type="transmembrane region" description="Helical" evidence="4">
    <location>
        <begin position="7"/>
        <end position="29"/>
    </location>
</feature>
<proteinExistence type="inferred from homology"/>
<evidence type="ECO:0000256" key="1">
    <source>
        <dbReference type="ARBA" id="ARBA00009463"/>
    </source>
</evidence>
<feature type="domain" description="3-hydroxyacyl-CoA dehydrogenase C-terminal" evidence="5">
    <location>
        <begin position="183"/>
        <end position="281"/>
    </location>
</feature>
<dbReference type="PROSITE" id="PS51257">
    <property type="entry name" value="PROKAR_LIPOPROTEIN"/>
    <property type="match status" value="1"/>
</dbReference>
<accession>A0A840XWI6</accession>
<dbReference type="GO" id="GO:0008691">
    <property type="term" value="F:3-hydroxybutyryl-CoA dehydrogenase activity"/>
    <property type="evidence" value="ECO:0007669"/>
    <property type="project" value="UniProtKB-EC"/>
</dbReference>
<evidence type="ECO:0000313" key="8">
    <source>
        <dbReference type="Proteomes" id="UP000562254"/>
    </source>
</evidence>
<evidence type="ECO:0000256" key="3">
    <source>
        <dbReference type="PIRSR" id="PIRSR000105-1"/>
    </source>
</evidence>
<evidence type="ECO:0000313" key="7">
    <source>
        <dbReference type="EMBL" id="MBB5690989.1"/>
    </source>
</evidence>
<dbReference type="Gene3D" id="3.40.50.720">
    <property type="entry name" value="NAD(P)-binding Rossmann-like Domain"/>
    <property type="match status" value="1"/>
</dbReference>
<feature type="site" description="Important for catalytic activity" evidence="3">
    <location>
        <position position="136"/>
    </location>
</feature>
<dbReference type="PANTHER" id="PTHR48075:SF5">
    <property type="entry name" value="3-HYDROXYBUTYRYL-COA DEHYDROGENASE"/>
    <property type="match status" value="1"/>
</dbReference>
<evidence type="ECO:0000256" key="4">
    <source>
        <dbReference type="SAM" id="Phobius"/>
    </source>
</evidence>
<dbReference type="Gene3D" id="1.10.1040.10">
    <property type="entry name" value="N-(1-d-carboxylethyl)-l-norvaline Dehydrogenase, domain 2"/>
    <property type="match status" value="1"/>
</dbReference>
<gene>
    <name evidence="7" type="ORF">FHS88_003132</name>
</gene>
<dbReference type="EC" id="1.1.1.157" evidence="7"/>
<keyword evidence="8" id="KW-1185">Reference proteome</keyword>
<dbReference type="InterPro" id="IPR013328">
    <property type="entry name" value="6PGD_dom2"/>
</dbReference>
<dbReference type="GO" id="GO:0006635">
    <property type="term" value="P:fatty acid beta-oxidation"/>
    <property type="evidence" value="ECO:0007669"/>
    <property type="project" value="TreeGrafter"/>
</dbReference>
<comment type="similarity">
    <text evidence="1">Belongs to the 3-hydroxyacyl-CoA dehydrogenase family.</text>
</comment>
<dbReference type="InterPro" id="IPR006176">
    <property type="entry name" value="3-OHacyl-CoA_DH_NAD-bd"/>
</dbReference>
<feature type="domain" description="3-hydroxyacyl-CoA dehydrogenase NAD binding" evidence="6">
    <location>
        <begin position="8"/>
        <end position="180"/>
    </location>
</feature>
<keyword evidence="2 7" id="KW-0560">Oxidoreductase</keyword>
<keyword evidence="4" id="KW-1133">Transmembrane helix</keyword>
<dbReference type="InterPro" id="IPR008927">
    <property type="entry name" value="6-PGluconate_DH-like_C_sf"/>
</dbReference>
<reference evidence="7 8" key="1">
    <citation type="submission" date="2020-08" db="EMBL/GenBank/DDBJ databases">
        <title>Genomic Encyclopedia of Type Strains, Phase IV (KMG-IV): sequencing the most valuable type-strain genomes for metagenomic binning, comparative biology and taxonomic classification.</title>
        <authorList>
            <person name="Goeker M."/>
        </authorList>
    </citation>
    <scope>NUCLEOTIDE SEQUENCE [LARGE SCALE GENOMIC DNA]</scope>
    <source>
        <strain evidence="7 8">DSM 25895</strain>
    </source>
</reference>
<sequence>MSAARRHAVVIGMGLMGCDIAAIFLAGGWHVTAAEPDAARWPAATERVRASIAQLDGDAEVAASLTLVSAAEEAGYDSAEIVIEAIPERLDLKQALFARLDAQVPPHVPLVSNASGYRITDIAGHIATRGRCANLHFFLPAHLVPGVEVVRGEHTDPAICDTVAAIMDGLGRKVIRVAKDVPGFLANRIQHALMREAFAVIDQGLATAEDVDNAVRYCFGFRYLAAGPIMQKELAGLETQLEAGRTIYPSLCNSPEPSPTLARLVAENRLGPKTGRGFREWPPEVTARERARYEKALLAAVRILREDG</sequence>
<dbReference type="SUPFAM" id="SSF48179">
    <property type="entry name" value="6-phosphogluconate dehydrogenase C-terminal domain-like"/>
    <property type="match status" value="1"/>
</dbReference>
<name>A0A840XWI6_9PROT</name>
<dbReference type="PANTHER" id="PTHR48075">
    <property type="entry name" value="3-HYDROXYACYL-COA DEHYDROGENASE FAMILY PROTEIN"/>
    <property type="match status" value="1"/>
</dbReference>
<evidence type="ECO:0000256" key="2">
    <source>
        <dbReference type="ARBA" id="ARBA00023002"/>
    </source>
</evidence>